<feature type="transmembrane region" description="Helical" evidence="3">
    <location>
        <begin position="12"/>
        <end position="31"/>
    </location>
</feature>
<dbReference type="PANTHER" id="PTHR47112">
    <property type="entry name" value="PX DOMAIN-CONTAINING PROTEIN"/>
    <property type="match status" value="1"/>
</dbReference>
<evidence type="ECO:0000256" key="3">
    <source>
        <dbReference type="SAM" id="Phobius"/>
    </source>
</evidence>
<reference evidence="4" key="1">
    <citation type="journal article" date="2019" name="MBio">
        <title>Virus Genomes from Deep Sea Sediments Expand the Ocean Megavirome and Support Independent Origins of Viral Gigantism.</title>
        <authorList>
            <person name="Backstrom D."/>
            <person name="Yutin N."/>
            <person name="Jorgensen S.L."/>
            <person name="Dharamshi J."/>
            <person name="Homa F."/>
            <person name="Zaremba-Niedwiedzka K."/>
            <person name="Spang A."/>
            <person name="Wolf Y.I."/>
            <person name="Koonin E.V."/>
            <person name="Ettema T.J."/>
        </authorList>
    </citation>
    <scope>NUCLEOTIDE SEQUENCE</scope>
</reference>
<comment type="similarity">
    <text evidence="1">Belongs to the orthopoxvirus OPG091 family.</text>
</comment>
<evidence type="ECO:0000256" key="2">
    <source>
        <dbReference type="ARBA" id="ARBA00034814"/>
    </source>
</evidence>
<evidence type="ECO:0000256" key="1">
    <source>
        <dbReference type="ARBA" id="ARBA00034761"/>
    </source>
</evidence>
<keyword evidence="3" id="KW-1133">Transmembrane helix</keyword>
<dbReference type="InterPro" id="IPR024453">
    <property type="entry name" value="Peptidase_C92"/>
</dbReference>
<dbReference type="SUPFAM" id="SSF54001">
    <property type="entry name" value="Cysteine proteinases"/>
    <property type="match status" value="1"/>
</dbReference>
<dbReference type="Pfam" id="PF05708">
    <property type="entry name" value="Peptidase_C92"/>
    <property type="match status" value="1"/>
</dbReference>
<name>A0A481YTN1_9VIRU</name>
<dbReference type="PANTHER" id="PTHR47112:SF1">
    <property type="entry name" value="PX DOMAIN-CONTAINING PROTEIN"/>
    <property type="match status" value="1"/>
</dbReference>
<accession>A0A481YTN1</accession>
<dbReference type="InterPro" id="IPR038765">
    <property type="entry name" value="Papain-like_cys_pep_sf"/>
</dbReference>
<organism evidence="4">
    <name type="scientific">Marseillevirus LCMAC102</name>
    <dbReference type="NCBI Taxonomy" id="2506603"/>
    <lineage>
        <taxon>Viruses</taxon>
        <taxon>Varidnaviria</taxon>
        <taxon>Bamfordvirae</taxon>
        <taxon>Nucleocytoviricota</taxon>
        <taxon>Megaviricetes</taxon>
        <taxon>Pimascovirales</taxon>
        <taxon>Pimascovirales incertae sedis</taxon>
        <taxon>Marseilleviridae</taxon>
    </lineage>
</organism>
<dbReference type="EMBL" id="MK500334">
    <property type="protein sequence ID" value="QBK86261.1"/>
    <property type="molecule type" value="Genomic_DNA"/>
</dbReference>
<protein>
    <recommendedName>
        <fullName evidence="2">Protein OPG091</fullName>
    </recommendedName>
</protein>
<gene>
    <name evidence="4" type="ORF">LCMAC102_00560</name>
</gene>
<evidence type="ECO:0000313" key="4">
    <source>
        <dbReference type="EMBL" id="QBK86261.1"/>
    </source>
</evidence>
<sequence>MWLTNELYYVKIWEWIIFFVSLIILLTYLYIQLTAPDLKKYVRRNALTWLSVDDVFQKIENGDIILMAGNTVGERTCRKFADSVFSHVGLLFREIHPETGVDIVYIWDCDLGQKSKEGVRVMPLRDKLRRYKGYRIAALKKLVVSSPAKRPTQEDIIGVFPKYVEKKFDNKILSWWVANWGWMYDKVKNPNTMFCSELVAATLQDLGILKKNKVSAWYHPGNFDRATLDLESGYSYKSTFFFNF</sequence>
<keyword evidence="3" id="KW-0472">Membrane</keyword>
<dbReference type="Gene3D" id="3.90.1720.10">
    <property type="entry name" value="endopeptidase domain like (from Nostoc punctiforme)"/>
    <property type="match status" value="1"/>
</dbReference>
<keyword evidence="3" id="KW-0812">Transmembrane</keyword>
<proteinExistence type="inferred from homology"/>